<proteinExistence type="inferred from homology"/>
<keyword evidence="6" id="KW-0862">Zinc</keyword>
<dbReference type="GeneID" id="88174350"/>
<dbReference type="Gene3D" id="2.40.37.20">
    <property type="entry name" value="D-serine dehydratase-like domain"/>
    <property type="match status" value="1"/>
</dbReference>
<evidence type="ECO:0000256" key="8">
    <source>
        <dbReference type="ARBA" id="ARBA00023239"/>
    </source>
</evidence>
<dbReference type="GO" id="GO:0046872">
    <property type="term" value="F:metal ion binding"/>
    <property type="evidence" value="ECO:0007669"/>
    <property type="project" value="UniProtKB-KW"/>
</dbReference>
<dbReference type="PANTHER" id="PTHR28004">
    <property type="entry name" value="ZGC:162816-RELATED"/>
    <property type="match status" value="1"/>
</dbReference>
<evidence type="ECO:0000256" key="1">
    <source>
        <dbReference type="ARBA" id="ARBA00001933"/>
    </source>
</evidence>
<dbReference type="SMART" id="SM01119">
    <property type="entry name" value="D-ser_dehydrat"/>
    <property type="match status" value="1"/>
</dbReference>
<dbReference type="EC" id="4.3.1.18" evidence="11"/>
<evidence type="ECO:0000256" key="4">
    <source>
        <dbReference type="ARBA" id="ARBA00022575"/>
    </source>
</evidence>
<dbReference type="KEGG" id="asau:88174350"/>
<dbReference type="InterPro" id="IPR051466">
    <property type="entry name" value="D-amino_acid_metab_enzyme"/>
</dbReference>
<comment type="catalytic activity">
    <reaction evidence="9">
        <text>D-serine = pyruvate + NH4(+)</text>
        <dbReference type="Rhea" id="RHEA:13977"/>
        <dbReference type="ChEBI" id="CHEBI:15361"/>
        <dbReference type="ChEBI" id="CHEBI:28938"/>
        <dbReference type="ChEBI" id="CHEBI:35247"/>
        <dbReference type="EC" id="4.3.1.18"/>
    </reaction>
    <physiologicalReaction direction="left-to-right" evidence="9">
        <dbReference type="Rhea" id="RHEA:13978"/>
    </physiologicalReaction>
</comment>
<evidence type="ECO:0000256" key="9">
    <source>
        <dbReference type="ARBA" id="ARBA00051198"/>
    </source>
</evidence>
<keyword evidence="4" id="KW-0216">Detoxification</keyword>
<evidence type="ECO:0000256" key="11">
    <source>
        <dbReference type="ARBA" id="ARBA00066349"/>
    </source>
</evidence>
<evidence type="ECO:0000256" key="2">
    <source>
        <dbReference type="ARBA" id="ARBA00001947"/>
    </source>
</evidence>
<dbReference type="Pfam" id="PF01168">
    <property type="entry name" value="Ala_racemase_N"/>
    <property type="match status" value="1"/>
</dbReference>
<keyword evidence="8" id="KW-0456">Lyase</keyword>
<protein>
    <recommendedName>
        <fullName evidence="12">D-serine dehydratase</fullName>
        <ecNumber evidence="11">4.3.1.18</ecNumber>
    </recommendedName>
    <alternativeName>
        <fullName evidence="13">D-serine deaminase</fullName>
    </alternativeName>
</protein>
<keyword evidence="7" id="KW-0663">Pyridoxal phosphate</keyword>
<comment type="similarity">
    <text evidence="3">Belongs to the DSD1 family.</text>
</comment>
<dbReference type="PANTHER" id="PTHR28004:SF2">
    <property type="entry name" value="D-SERINE DEHYDRATASE"/>
    <property type="match status" value="1"/>
</dbReference>
<evidence type="ECO:0000256" key="12">
    <source>
        <dbReference type="ARBA" id="ARBA00069616"/>
    </source>
</evidence>
<comment type="cofactor">
    <cofactor evidence="2">
        <name>Zn(2+)</name>
        <dbReference type="ChEBI" id="CHEBI:29105"/>
    </cofactor>
</comment>
<feature type="domain" description="D-serine dehydratase-like" evidence="14">
    <location>
        <begin position="312"/>
        <end position="414"/>
    </location>
</feature>
<dbReference type="InterPro" id="IPR042208">
    <property type="entry name" value="D-ser_dehydrat-like_sf"/>
</dbReference>
<evidence type="ECO:0000256" key="10">
    <source>
        <dbReference type="ARBA" id="ARBA00055764"/>
    </source>
</evidence>
<evidence type="ECO:0000256" key="6">
    <source>
        <dbReference type="ARBA" id="ARBA00022833"/>
    </source>
</evidence>
<comment type="function">
    <text evidence="10">Catalyzes the conversion of D-serine to pyruvate and ammonia. May play a role in D-serine detoxification.</text>
</comment>
<name>A0AAX4HBU8_9ASCO</name>
<dbReference type="FunFam" id="3.20.20.10:FF:000016">
    <property type="entry name" value="D-serine dehydratase"/>
    <property type="match status" value="1"/>
</dbReference>
<dbReference type="Pfam" id="PF14031">
    <property type="entry name" value="D-ser_dehydrat"/>
    <property type="match status" value="1"/>
</dbReference>
<evidence type="ECO:0000259" key="14">
    <source>
        <dbReference type="SMART" id="SM01119"/>
    </source>
</evidence>
<sequence length="428" mass="47372">MCPTKEILPNQFFSAPSKEELKKTYVGKHVAELPTPSLLIDRPVFAANCLRMLENAAKLKVDFRCHIKTHKTVEGTLLELGYGLDGNPHNATSKIVVSTLAEAWATLPLIQDKKIDNVLYGLPVAKLRLGELYEFSKVVPTLIVMTDSVEQIDAMVEFSRLQSIKWNIFIKVDVGTARAGRVYDSSELKLLIEHALSADVREHISIYGLYGHCGHSYKARDKAAAQECFVEEVKKTSYALKVIREIDLKLRPVVSVGATPTAHFASEIDSTQTLQSILGEDSCENLELHAGNYACCDLQQVGTGLVAEENTSLFVLAEILSSYPQRNNFVPGEQLINAGCIALGREPGPFPGFGKIVDPLKYGQWIVKSVSQEHGILSPEQEDCSFIPYGTKVKILPQHACITAAAHGWYFAVENDIVVDIWVPTKFW</sequence>
<evidence type="ECO:0000313" key="15">
    <source>
        <dbReference type="EMBL" id="WPK25948.1"/>
    </source>
</evidence>
<dbReference type="Proteomes" id="UP001338582">
    <property type="component" value="Chromosome 4"/>
</dbReference>
<dbReference type="GO" id="GO:0008721">
    <property type="term" value="F:D-serine ammonia-lyase activity"/>
    <property type="evidence" value="ECO:0007669"/>
    <property type="project" value="UniProtKB-EC"/>
</dbReference>
<dbReference type="EMBL" id="CP138897">
    <property type="protein sequence ID" value="WPK25948.1"/>
    <property type="molecule type" value="Genomic_DNA"/>
</dbReference>
<dbReference type="InterPro" id="IPR029066">
    <property type="entry name" value="PLP-binding_barrel"/>
</dbReference>
<dbReference type="AlphaFoldDB" id="A0AAX4HBU8"/>
<evidence type="ECO:0000256" key="5">
    <source>
        <dbReference type="ARBA" id="ARBA00022723"/>
    </source>
</evidence>
<dbReference type="InterPro" id="IPR026956">
    <property type="entry name" value="D-ser_dehydrat-like_dom"/>
</dbReference>
<comment type="cofactor">
    <cofactor evidence="1">
        <name>pyridoxal 5'-phosphate</name>
        <dbReference type="ChEBI" id="CHEBI:597326"/>
    </cofactor>
</comment>
<keyword evidence="16" id="KW-1185">Reference proteome</keyword>
<dbReference type="GO" id="GO:0009636">
    <property type="term" value="P:response to toxic substance"/>
    <property type="evidence" value="ECO:0007669"/>
    <property type="project" value="UniProtKB-KW"/>
</dbReference>
<organism evidence="15 16">
    <name type="scientific">Australozyma saopauloensis</name>
    <dbReference type="NCBI Taxonomy" id="291208"/>
    <lineage>
        <taxon>Eukaryota</taxon>
        <taxon>Fungi</taxon>
        <taxon>Dikarya</taxon>
        <taxon>Ascomycota</taxon>
        <taxon>Saccharomycotina</taxon>
        <taxon>Pichiomycetes</taxon>
        <taxon>Metschnikowiaceae</taxon>
        <taxon>Australozyma</taxon>
    </lineage>
</organism>
<gene>
    <name evidence="15" type="ORF">PUMCH_003286</name>
</gene>
<reference evidence="15 16" key="1">
    <citation type="submission" date="2023-10" db="EMBL/GenBank/DDBJ databases">
        <title>Draft Genome Sequence of Candida saopaulonensis from a very Premature Infant with Sepsis.</title>
        <authorList>
            <person name="Ning Y."/>
            <person name="Dai R."/>
            <person name="Xiao M."/>
            <person name="Xu Y."/>
            <person name="Yan Q."/>
            <person name="Zhang L."/>
        </authorList>
    </citation>
    <scope>NUCLEOTIDE SEQUENCE [LARGE SCALE GENOMIC DNA]</scope>
    <source>
        <strain evidence="15 16">19XY460</strain>
    </source>
</reference>
<dbReference type="InterPro" id="IPR001608">
    <property type="entry name" value="Ala_racemase_N"/>
</dbReference>
<evidence type="ECO:0000256" key="3">
    <source>
        <dbReference type="ARBA" id="ARBA00005323"/>
    </source>
</evidence>
<dbReference type="SUPFAM" id="SSF51419">
    <property type="entry name" value="PLP-binding barrel"/>
    <property type="match status" value="1"/>
</dbReference>
<dbReference type="RefSeq" id="XP_062878330.1">
    <property type="nucleotide sequence ID" value="XM_063022260.1"/>
</dbReference>
<dbReference type="GO" id="GO:0036088">
    <property type="term" value="P:D-serine catabolic process"/>
    <property type="evidence" value="ECO:0007669"/>
    <property type="project" value="TreeGrafter"/>
</dbReference>
<accession>A0AAX4HBU8</accession>
<evidence type="ECO:0000256" key="7">
    <source>
        <dbReference type="ARBA" id="ARBA00022898"/>
    </source>
</evidence>
<evidence type="ECO:0000313" key="16">
    <source>
        <dbReference type="Proteomes" id="UP001338582"/>
    </source>
</evidence>
<evidence type="ECO:0000256" key="13">
    <source>
        <dbReference type="ARBA" id="ARBA00075219"/>
    </source>
</evidence>
<keyword evidence="5" id="KW-0479">Metal-binding</keyword>
<dbReference type="Gene3D" id="3.20.20.10">
    <property type="entry name" value="Alanine racemase"/>
    <property type="match status" value="1"/>
</dbReference>